<evidence type="ECO:0000256" key="1">
    <source>
        <dbReference type="SAM" id="SignalP"/>
    </source>
</evidence>
<reference evidence="3 4" key="1">
    <citation type="submission" date="2018-04" db="EMBL/GenBank/DDBJ databases">
        <title>Genomic Encyclopedia of Archaeal and Bacterial Type Strains, Phase II (KMG-II): from individual species to whole genera.</title>
        <authorList>
            <person name="Goeker M."/>
        </authorList>
    </citation>
    <scope>NUCLEOTIDE SEQUENCE [LARGE SCALE GENOMIC DNA]</scope>
    <source>
        <strain evidence="3 4">DSM 100977</strain>
    </source>
</reference>
<feature type="domain" description="Phytase-like" evidence="2">
    <location>
        <begin position="41"/>
        <end position="278"/>
    </location>
</feature>
<gene>
    <name evidence="3" type="ORF">C8N43_2742</name>
</gene>
<keyword evidence="1" id="KW-0732">Signal</keyword>
<accession>A0A2T6BPU3</accession>
<feature type="chain" id="PRO_5015661967" description="Phytase-like domain-containing protein" evidence="1">
    <location>
        <begin position="25"/>
        <end position="293"/>
    </location>
</feature>
<evidence type="ECO:0000259" key="2">
    <source>
        <dbReference type="Pfam" id="PF13449"/>
    </source>
</evidence>
<evidence type="ECO:0000313" key="3">
    <source>
        <dbReference type="EMBL" id="PTX58066.1"/>
    </source>
</evidence>
<proteinExistence type="predicted"/>
<organism evidence="3 4">
    <name type="scientific">Litoreibacter ponti</name>
    <dbReference type="NCBI Taxonomy" id="1510457"/>
    <lineage>
        <taxon>Bacteria</taxon>
        <taxon>Pseudomonadati</taxon>
        <taxon>Pseudomonadota</taxon>
        <taxon>Alphaproteobacteria</taxon>
        <taxon>Rhodobacterales</taxon>
        <taxon>Roseobacteraceae</taxon>
        <taxon>Litoreibacter</taxon>
    </lineage>
</organism>
<feature type="signal peptide" evidence="1">
    <location>
        <begin position="1"/>
        <end position="24"/>
    </location>
</feature>
<dbReference type="Proteomes" id="UP000243978">
    <property type="component" value="Unassembled WGS sequence"/>
</dbReference>
<dbReference type="InterPro" id="IPR027372">
    <property type="entry name" value="Phytase-like_dom"/>
</dbReference>
<dbReference type="SUPFAM" id="SSF101898">
    <property type="entry name" value="NHL repeat"/>
    <property type="match status" value="1"/>
</dbReference>
<sequence length="293" mass="32536">MRRRARSQLALVTLALCWAGVACAQSLEFVSRFTWTSSEPRFGGFSSLELTRDGETFVTTTDKGLIAQGRILRDGGRIRGLDNLRFDVLRNAQGAALRSYRTDAEGLAISTSGEIFISFEGRHDIAAYSAADAPARLLPAPQWGFQKNSSLEALAIDASGTLYTMPERSGDLNRPFPVFRFRNGRWDSALQLTRKNGFLPVGADFGPDGRLYILERELTGLAGFATRVRSFEIARNALTDEKILLRTTGGTHDNLEGIAVWASPEGVIRVTMISDDNFRFFQRTELVEYRLVN</sequence>
<dbReference type="InterPro" id="IPR011042">
    <property type="entry name" value="6-blade_b-propeller_TolB-like"/>
</dbReference>
<dbReference type="PROSITE" id="PS51257">
    <property type="entry name" value="PROKAR_LIPOPROTEIN"/>
    <property type="match status" value="1"/>
</dbReference>
<dbReference type="Gene3D" id="2.120.10.30">
    <property type="entry name" value="TolB, C-terminal domain"/>
    <property type="match status" value="1"/>
</dbReference>
<dbReference type="PIRSF" id="PIRSF031900">
    <property type="entry name" value="UCP031900"/>
    <property type="match status" value="1"/>
</dbReference>
<comment type="caution">
    <text evidence="3">The sequence shown here is derived from an EMBL/GenBank/DDBJ whole genome shotgun (WGS) entry which is preliminary data.</text>
</comment>
<name>A0A2T6BPU3_9RHOB</name>
<keyword evidence="4" id="KW-1185">Reference proteome</keyword>
<dbReference type="EMBL" id="QBKS01000001">
    <property type="protein sequence ID" value="PTX58066.1"/>
    <property type="molecule type" value="Genomic_DNA"/>
</dbReference>
<protein>
    <recommendedName>
        <fullName evidence="2">Phytase-like domain-containing protein</fullName>
    </recommendedName>
</protein>
<dbReference type="InterPro" id="IPR014567">
    <property type="entry name" value="UCP031900"/>
</dbReference>
<dbReference type="Pfam" id="PF13449">
    <property type="entry name" value="Phytase-like"/>
    <property type="match status" value="1"/>
</dbReference>
<evidence type="ECO:0000313" key="4">
    <source>
        <dbReference type="Proteomes" id="UP000243978"/>
    </source>
</evidence>
<dbReference type="AlphaFoldDB" id="A0A2T6BPU3"/>